<accession>A0AA52HB26</accession>
<evidence type="ECO:0000313" key="2">
    <source>
        <dbReference type="Proteomes" id="UP001268683"/>
    </source>
</evidence>
<dbReference type="AlphaFoldDB" id="A0AA52HB26"/>
<proteinExistence type="predicted"/>
<keyword evidence="2" id="KW-1185">Reference proteome</keyword>
<name>A0AA52HB26_9PROT</name>
<protein>
    <recommendedName>
        <fullName evidence="3">Capsule polysaccharide biosynthesis protein</fullName>
    </recommendedName>
</protein>
<dbReference type="RefSeq" id="WP_310799188.1">
    <property type="nucleotide sequence ID" value="NZ_CP123872.1"/>
</dbReference>
<organism evidence="1 2">
    <name type="scientific">Temperatibacter marinus</name>
    <dbReference type="NCBI Taxonomy" id="1456591"/>
    <lineage>
        <taxon>Bacteria</taxon>
        <taxon>Pseudomonadati</taxon>
        <taxon>Pseudomonadota</taxon>
        <taxon>Alphaproteobacteria</taxon>
        <taxon>Kordiimonadales</taxon>
        <taxon>Temperatibacteraceae</taxon>
        <taxon>Temperatibacter</taxon>
    </lineage>
</organism>
<evidence type="ECO:0000313" key="1">
    <source>
        <dbReference type="EMBL" id="WND03335.1"/>
    </source>
</evidence>
<dbReference type="KEGG" id="tmk:QGN29_02990"/>
<sequence>MIDYSTLEELAVFLKDKKVVLYNEERFDRLFLNTKTTLNDFFFVRCHFKNEGNKVDSFFTISKYEGHQKSSRTFRIGYSYCSSNSFRTMQKKAIDSNNIKNLINYSYNNLPVGLHAWEQVLRRYENAFEMPVSHEVIKTLASVICYHKALVDFVTDVIKYIFPHFYFNGHDCYEHATLKNIFIQAKVPSLTLYKYMYNPIYRGAELNYNKSTRIHHSRRFTAMKKNHHSSIWDTHAKAAYQKLELVTKDYNQLNYMRIDPKHTAHKEAKYEELTGLIQLKSLDKEGRFLGTLGQRQLSKEDQIYVLALHSFADEATVYGIDDFIHMFDYYQSIVQAISVEHPDAIIAVRFHPNAKGIKHAVHDKDCLLQRQLFQYLYQNYKNIIISSCESRMQELAKEYSISVVTRWGTIGLECIHLNIPIICSALALYADYLDSHYVIECRDDLKKVISAQKSFMNDRSLINYDKQHIYSLAAALFYHEDGRLRSPAFFYSPEGTEYLNLSPEDIEGQAVQDLRHYLYKNCENHEDRAMVADILGWSCPEEKMQ</sequence>
<dbReference type="Proteomes" id="UP001268683">
    <property type="component" value="Chromosome"/>
</dbReference>
<reference evidence="1" key="1">
    <citation type="submission" date="2023-04" db="EMBL/GenBank/DDBJ databases">
        <title>Complete genome sequence of Temperatibacter marinus.</title>
        <authorList>
            <person name="Rong J.-C."/>
            <person name="Yi M.-L."/>
            <person name="Zhao Q."/>
        </authorList>
    </citation>
    <scope>NUCLEOTIDE SEQUENCE</scope>
    <source>
        <strain evidence="1">NBRC 110045</strain>
    </source>
</reference>
<dbReference type="EMBL" id="CP123872">
    <property type="protein sequence ID" value="WND03335.1"/>
    <property type="molecule type" value="Genomic_DNA"/>
</dbReference>
<gene>
    <name evidence="1" type="ORF">QGN29_02990</name>
</gene>
<evidence type="ECO:0008006" key="3">
    <source>
        <dbReference type="Google" id="ProtNLM"/>
    </source>
</evidence>